<dbReference type="OrthoDB" id="9787435at2"/>
<dbReference type="Gene3D" id="3.40.50.720">
    <property type="entry name" value="NAD(P)-binding Rossmann-like Domain"/>
    <property type="match status" value="1"/>
</dbReference>
<dbReference type="RefSeq" id="WP_111489751.1">
    <property type="nucleotide sequence ID" value="NZ_CP031264.1"/>
</dbReference>
<protein>
    <submittedName>
        <fullName evidence="2">Zn-dependent oxidoreductase</fullName>
    </submittedName>
</protein>
<name>A0A345SU77_9ACTN</name>
<dbReference type="Proteomes" id="UP000249340">
    <property type="component" value="Chromosome"/>
</dbReference>
<dbReference type="PANTHER" id="PTHR45033:SF3">
    <property type="entry name" value="DEHYDROGENASE, PUTATIVE (AFU_ORTHOLOGUE AFUA_2G13270)-RELATED"/>
    <property type="match status" value="1"/>
</dbReference>
<dbReference type="KEGG" id="stri:C7M71_007340"/>
<sequence length="322" mass="33747">MYAVVAERSVPDDPLAGLRTGDWPEPQQREGWATVSVRATALNHHDLWTLRGVAVLPGQLPVVLGSDAAGVDESGNEVIVYPVIGDPLAGGGDETRDPAVRFLSVQQPGTFAEQVAVPRRCLVPKPPEIGFTDAACLPGAWLTAYRMLFEKSGAEPGSVVLVQGAGGGVGTALVSLGRAAGYRVWAVSRSPDKRRRLEEIGAELVLAPGARLPHKVDAVLDTVGERTWAHSLRALRTGGRLVVSGATTGGFPPADLGRIFANQLSVVGSTMGTADQLARLAAFCVRAGIRPVVDRVLPLSSVRTGLAALESGEVFGKIVFTV</sequence>
<dbReference type="InterPro" id="IPR052711">
    <property type="entry name" value="Zinc_ADH-like"/>
</dbReference>
<gene>
    <name evidence="2" type="ORF">C7M71_007340</name>
</gene>
<dbReference type="GO" id="GO:0016491">
    <property type="term" value="F:oxidoreductase activity"/>
    <property type="evidence" value="ECO:0007669"/>
    <property type="project" value="InterPro"/>
</dbReference>
<dbReference type="InterPro" id="IPR011032">
    <property type="entry name" value="GroES-like_sf"/>
</dbReference>
<dbReference type="SMART" id="SM00829">
    <property type="entry name" value="PKS_ER"/>
    <property type="match status" value="1"/>
</dbReference>
<organism evidence="2 3">
    <name type="scientific">Peterkaempfera bronchialis</name>
    <dbReference type="NCBI Taxonomy" id="2126346"/>
    <lineage>
        <taxon>Bacteria</taxon>
        <taxon>Bacillati</taxon>
        <taxon>Actinomycetota</taxon>
        <taxon>Actinomycetes</taxon>
        <taxon>Kitasatosporales</taxon>
        <taxon>Streptomycetaceae</taxon>
        <taxon>Peterkaempfera</taxon>
    </lineage>
</organism>
<reference evidence="3" key="1">
    <citation type="submission" date="2018-07" db="EMBL/GenBank/DDBJ databases">
        <title>Streptacidiphilus bronchialis DSM 106435 chromosome.</title>
        <authorList>
            <person name="Batra D."/>
            <person name="Gulvik C.A."/>
        </authorList>
    </citation>
    <scope>NUCLEOTIDE SEQUENCE [LARGE SCALE GENOMIC DNA]</scope>
    <source>
        <strain evidence="3">DSM 106435</strain>
    </source>
</reference>
<dbReference type="InterPro" id="IPR013149">
    <property type="entry name" value="ADH-like_C"/>
</dbReference>
<dbReference type="InterPro" id="IPR013154">
    <property type="entry name" value="ADH-like_N"/>
</dbReference>
<dbReference type="InterPro" id="IPR036291">
    <property type="entry name" value="NAD(P)-bd_dom_sf"/>
</dbReference>
<evidence type="ECO:0000259" key="1">
    <source>
        <dbReference type="SMART" id="SM00829"/>
    </source>
</evidence>
<dbReference type="InterPro" id="IPR020843">
    <property type="entry name" value="ER"/>
</dbReference>
<proteinExistence type="predicted"/>
<dbReference type="EMBL" id="CP031264">
    <property type="protein sequence ID" value="AXI77282.1"/>
    <property type="molecule type" value="Genomic_DNA"/>
</dbReference>
<dbReference type="Pfam" id="PF08240">
    <property type="entry name" value="ADH_N"/>
    <property type="match status" value="1"/>
</dbReference>
<dbReference type="PANTHER" id="PTHR45033">
    <property type="match status" value="1"/>
</dbReference>
<feature type="domain" description="Enoyl reductase (ER)" evidence="1">
    <location>
        <begin position="13"/>
        <end position="320"/>
    </location>
</feature>
<accession>A0A345SU77</accession>
<dbReference type="Gene3D" id="3.90.180.10">
    <property type="entry name" value="Medium-chain alcohol dehydrogenases, catalytic domain"/>
    <property type="match status" value="1"/>
</dbReference>
<keyword evidence="3" id="KW-1185">Reference proteome</keyword>
<dbReference type="AlphaFoldDB" id="A0A345SU77"/>
<evidence type="ECO:0000313" key="3">
    <source>
        <dbReference type="Proteomes" id="UP000249340"/>
    </source>
</evidence>
<dbReference type="Pfam" id="PF00107">
    <property type="entry name" value="ADH_zinc_N"/>
    <property type="match status" value="1"/>
</dbReference>
<dbReference type="SUPFAM" id="SSF51735">
    <property type="entry name" value="NAD(P)-binding Rossmann-fold domains"/>
    <property type="match status" value="1"/>
</dbReference>
<dbReference type="SUPFAM" id="SSF50129">
    <property type="entry name" value="GroES-like"/>
    <property type="match status" value="1"/>
</dbReference>
<evidence type="ECO:0000313" key="2">
    <source>
        <dbReference type="EMBL" id="AXI77282.1"/>
    </source>
</evidence>